<dbReference type="PANTHER" id="PTHR24305">
    <property type="entry name" value="CYTOCHROME P450"/>
    <property type="match status" value="1"/>
</dbReference>
<evidence type="ECO:0008006" key="11">
    <source>
        <dbReference type="Google" id="ProtNLM"/>
    </source>
</evidence>
<dbReference type="InterPro" id="IPR017972">
    <property type="entry name" value="Cyt_P450_CS"/>
</dbReference>
<proteinExistence type="inferred from homology"/>
<evidence type="ECO:0000256" key="1">
    <source>
        <dbReference type="ARBA" id="ARBA00001971"/>
    </source>
</evidence>
<dbReference type="InterPro" id="IPR050121">
    <property type="entry name" value="Cytochrome_P450_monoxygenase"/>
</dbReference>
<dbReference type="InterPro" id="IPR036396">
    <property type="entry name" value="Cyt_P450_sf"/>
</dbReference>
<dbReference type="Gene3D" id="1.10.630.10">
    <property type="entry name" value="Cytochrome P450"/>
    <property type="match status" value="1"/>
</dbReference>
<dbReference type="Pfam" id="PF00067">
    <property type="entry name" value="p450"/>
    <property type="match status" value="1"/>
</dbReference>
<keyword evidence="10" id="KW-1185">Reference proteome</keyword>
<dbReference type="InterPro" id="IPR002401">
    <property type="entry name" value="Cyt_P450_E_grp-I"/>
</dbReference>
<name>A0ABR0JZ66_9EURO</name>
<dbReference type="PRINTS" id="PR00463">
    <property type="entry name" value="EP450I"/>
</dbReference>
<dbReference type="PROSITE" id="PS00086">
    <property type="entry name" value="CYTOCHROME_P450"/>
    <property type="match status" value="1"/>
</dbReference>
<sequence>MQSLFSLAFAAFGVYLLALSVYRLYLSPLAKFPGPKLAALTRWYEFYFEVIKRGQFTFHISDLHKQYGPIVRITPHELHVADSKFWSTLYGPGRIDKYDVLQQRQNIPRSIFATPESDLHRLRKAPLLPLFSRQRISEFQPVIREKLDILCSKIDEYVQSGKSFKIDRALSAFSGDVITTYVFGQAYNHLQSPDFKETFHEPFMAASEAGHLANQFHWLWKVVGSLPDSVGMAIQPLVVPVILLARDFSAKLEAIQAGTAKENSDHPTILYELVRSDLPPSEKTISRLTEEAQLLVAAGLTTTSWVMSVTAFYIIRDKSIYTRLRSELDTAIPDSTKPLSLQTVEKLPFLNACIREGLRLGYGVSARSPRLWPKSLQYAGWTIPPRTPVSCTIVDHNHNEEIFPDSWTFNPDRWLDPFIEQWFFSFGKGSRGCLGVNLAMAEMHMCLSTLFRRYQFELFETDESDVKLAHDFFLISPKLDSQGVRVNVREAERLLD</sequence>
<comment type="caution">
    <text evidence="9">The sequence shown here is derived from an EMBL/GenBank/DDBJ whole genome shotgun (WGS) entry which is preliminary data.</text>
</comment>
<evidence type="ECO:0000256" key="8">
    <source>
        <dbReference type="RuleBase" id="RU000461"/>
    </source>
</evidence>
<keyword evidence="6 8" id="KW-0408">Iron</keyword>
<protein>
    <recommendedName>
        <fullName evidence="11">Cytochrome P450</fullName>
    </recommendedName>
</protein>
<comment type="cofactor">
    <cofactor evidence="1">
        <name>heme</name>
        <dbReference type="ChEBI" id="CHEBI:30413"/>
    </cofactor>
</comment>
<dbReference type="SUPFAM" id="SSF48264">
    <property type="entry name" value="Cytochrome P450"/>
    <property type="match status" value="1"/>
</dbReference>
<comment type="similarity">
    <text evidence="2 8">Belongs to the cytochrome P450 family.</text>
</comment>
<keyword evidence="4 8" id="KW-0479">Metal-binding</keyword>
<gene>
    <name evidence="9" type="ORF">LTR24_009221</name>
</gene>
<evidence type="ECO:0000256" key="4">
    <source>
        <dbReference type="ARBA" id="ARBA00022723"/>
    </source>
</evidence>
<evidence type="ECO:0000313" key="10">
    <source>
        <dbReference type="Proteomes" id="UP001345013"/>
    </source>
</evidence>
<evidence type="ECO:0000256" key="5">
    <source>
        <dbReference type="ARBA" id="ARBA00023002"/>
    </source>
</evidence>
<evidence type="ECO:0000256" key="3">
    <source>
        <dbReference type="ARBA" id="ARBA00022617"/>
    </source>
</evidence>
<dbReference type="Proteomes" id="UP001345013">
    <property type="component" value="Unassembled WGS sequence"/>
</dbReference>
<dbReference type="PANTHER" id="PTHR24305:SF157">
    <property type="entry name" value="N-ACETYLTRYPTOPHAN 6-HYDROXYLASE IVOC-RELATED"/>
    <property type="match status" value="1"/>
</dbReference>
<dbReference type="CDD" id="cd11062">
    <property type="entry name" value="CYP58-like"/>
    <property type="match status" value="1"/>
</dbReference>
<accession>A0ABR0JZ66</accession>
<keyword evidence="7 8" id="KW-0503">Monooxygenase</keyword>
<dbReference type="EMBL" id="JAVRRG010000192">
    <property type="protein sequence ID" value="KAK5079493.1"/>
    <property type="molecule type" value="Genomic_DNA"/>
</dbReference>
<dbReference type="InterPro" id="IPR001128">
    <property type="entry name" value="Cyt_P450"/>
</dbReference>
<organism evidence="9 10">
    <name type="scientific">Lithohypha guttulata</name>
    <dbReference type="NCBI Taxonomy" id="1690604"/>
    <lineage>
        <taxon>Eukaryota</taxon>
        <taxon>Fungi</taxon>
        <taxon>Dikarya</taxon>
        <taxon>Ascomycota</taxon>
        <taxon>Pezizomycotina</taxon>
        <taxon>Eurotiomycetes</taxon>
        <taxon>Chaetothyriomycetidae</taxon>
        <taxon>Chaetothyriales</taxon>
        <taxon>Trichomeriaceae</taxon>
        <taxon>Lithohypha</taxon>
    </lineage>
</organism>
<evidence type="ECO:0000256" key="7">
    <source>
        <dbReference type="ARBA" id="ARBA00023033"/>
    </source>
</evidence>
<evidence type="ECO:0000256" key="2">
    <source>
        <dbReference type="ARBA" id="ARBA00010617"/>
    </source>
</evidence>
<keyword evidence="5 8" id="KW-0560">Oxidoreductase</keyword>
<evidence type="ECO:0000256" key="6">
    <source>
        <dbReference type="ARBA" id="ARBA00023004"/>
    </source>
</evidence>
<evidence type="ECO:0000313" key="9">
    <source>
        <dbReference type="EMBL" id="KAK5079493.1"/>
    </source>
</evidence>
<keyword evidence="3 8" id="KW-0349">Heme</keyword>
<reference evidence="9 10" key="1">
    <citation type="submission" date="2023-08" db="EMBL/GenBank/DDBJ databases">
        <title>Black Yeasts Isolated from many extreme environments.</title>
        <authorList>
            <person name="Coleine C."/>
            <person name="Stajich J.E."/>
            <person name="Selbmann L."/>
        </authorList>
    </citation>
    <scope>NUCLEOTIDE SEQUENCE [LARGE SCALE GENOMIC DNA]</scope>
    <source>
        <strain evidence="9 10">CCFEE 5885</strain>
    </source>
</reference>